<evidence type="ECO:0000256" key="1">
    <source>
        <dbReference type="ARBA" id="ARBA00004141"/>
    </source>
</evidence>
<dbReference type="Pfam" id="PF01694">
    <property type="entry name" value="Rhomboid"/>
    <property type="match status" value="1"/>
</dbReference>
<accession>A0ABS9BKE7</accession>
<dbReference type="PANTHER" id="PTHR43731">
    <property type="entry name" value="RHOMBOID PROTEASE"/>
    <property type="match status" value="1"/>
</dbReference>
<feature type="transmembrane region" description="Helical" evidence="7">
    <location>
        <begin position="218"/>
        <end position="238"/>
    </location>
</feature>
<feature type="domain" description="Peptidase S54 rhomboid" evidence="8">
    <location>
        <begin position="89"/>
        <end position="235"/>
    </location>
</feature>
<comment type="caution">
    <text evidence="9">The sequence shown here is derived from an EMBL/GenBank/DDBJ whole genome shotgun (WGS) entry which is preliminary data.</text>
</comment>
<sequence>MLFPISDDNSDRHITPFITWGLIALNIFVFVFLQGLGSNIGFTYAFSTVPAEILTNNDLITEGKLIRDMASGQTFQVPGLQPTPIPVYLTLITSMFMHGGIAHIAGNMLYLWIFGDNLENRLGHGRYLLFYLLTGIIASLSHVLFTQFAGADPMIPSLGASGAISGVMGGYLLLYPNRRVNALVGWFIIAIPSWIALGMWIGLQLVSGFGSLSGQSDGVAYAAHIGGFAAGFLLIKFFDRGKPVPPKQTQQQWIYRRR</sequence>
<dbReference type="GO" id="GO:0006508">
    <property type="term" value="P:proteolysis"/>
    <property type="evidence" value="ECO:0007669"/>
    <property type="project" value="UniProtKB-KW"/>
</dbReference>
<keyword evidence="3 7" id="KW-0812">Transmembrane</keyword>
<organism evidence="9 10">
    <name type="scientific">Flavihumibacter fluminis</name>
    <dbReference type="NCBI Taxonomy" id="2909236"/>
    <lineage>
        <taxon>Bacteria</taxon>
        <taxon>Pseudomonadati</taxon>
        <taxon>Bacteroidota</taxon>
        <taxon>Chitinophagia</taxon>
        <taxon>Chitinophagales</taxon>
        <taxon>Chitinophagaceae</taxon>
        <taxon>Flavihumibacter</taxon>
    </lineage>
</organism>
<name>A0ABS9BKE7_9BACT</name>
<dbReference type="Gene3D" id="1.20.1540.10">
    <property type="entry name" value="Rhomboid-like"/>
    <property type="match status" value="1"/>
</dbReference>
<dbReference type="EMBL" id="JAKEVY010000004">
    <property type="protein sequence ID" value="MCF1716075.1"/>
    <property type="molecule type" value="Genomic_DNA"/>
</dbReference>
<keyword evidence="9" id="KW-0645">Protease</keyword>
<gene>
    <name evidence="9" type="ORF">L0U88_15650</name>
</gene>
<dbReference type="Proteomes" id="UP001200145">
    <property type="component" value="Unassembled WGS sequence"/>
</dbReference>
<evidence type="ECO:0000256" key="3">
    <source>
        <dbReference type="ARBA" id="ARBA00022692"/>
    </source>
</evidence>
<feature type="transmembrane region" description="Helical" evidence="7">
    <location>
        <begin position="87"/>
        <end position="115"/>
    </location>
</feature>
<keyword evidence="6 7" id="KW-0472">Membrane</keyword>
<evidence type="ECO:0000256" key="4">
    <source>
        <dbReference type="ARBA" id="ARBA00022801"/>
    </source>
</evidence>
<feature type="transmembrane region" description="Helical" evidence="7">
    <location>
        <begin position="127"/>
        <end position="148"/>
    </location>
</feature>
<dbReference type="GO" id="GO:0008233">
    <property type="term" value="F:peptidase activity"/>
    <property type="evidence" value="ECO:0007669"/>
    <property type="project" value="UniProtKB-KW"/>
</dbReference>
<evidence type="ECO:0000256" key="6">
    <source>
        <dbReference type="ARBA" id="ARBA00023136"/>
    </source>
</evidence>
<keyword evidence="4" id="KW-0378">Hydrolase</keyword>
<feature type="transmembrane region" description="Helical" evidence="7">
    <location>
        <begin position="154"/>
        <end position="174"/>
    </location>
</feature>
<feature type="transmembrane region" description="Helical" evidence="7">
    <location>
        <begin position="17"/>
        <end position="37"/>
    </location>
</feature>
<evidence type="ECO:0000256" key="2">
    <source>
        <dbReference type="ARBA" id="ARBA00009045"/>
    </source>
</evidence>
<reference evidence="9 10" key="1">
    <citation type="submission" date="2022-01" db="EMBL/GenBank/DDBJ databases">
        <title>Flavihumibacter sp. nov., isolated from sediment of a river.</title>
        <authorList>
            <person name="Liu H."/>
        </authorList>
    </citation>
    <scope>NUCLEOTIDE SEQUENCE [LARGE SCALE GENOMIC DNA]</scope>
    <source>
        <strain evidence="9 10">RY-1</strain>
    </source>
</reference>
<proteinExistence type="inferred from homology"/>
<dbReference type="InterPro" id="IPR035952">
    <property type="entry name" value="Rhomboid-like_sf"/>
</dbReference>
<dbReference type="RefSeq" id="WP_234867026.1">
    <property type="nucleotide sequence ID" value="NZ_JAKEVY010000004.1"/>
</dbReference>
<comment type="subcellular location">
    <subcellularLocation>
        <location evidence="1">Membrane</location>
        <topology evidence="1">Multi-pass membrane protein</topology>
    </subcellularLocation>
</comment>
<keyword evidence="5 7" id="KW-1133">Transmembrane helix</keyword>
<evidence type="ECO:0000313" key="9">
    <source>
        <dbReference type="EMBL" id="MCF1716075.1"/>
    </source>
</evidence>
<feature type="transmembrane region" description="Helical" evidence="7">
    <location>
        <begin position="186"/>
        <end position="206"/>
    </location>
</feature>
<evidence type="ECO:0000259" key="8">
    <source>
        <dbReference type="Pfam" id="PF01694"/>
    </source>
</evidence>
<dbReference type="PANTHER" id="PTHR43731:SF14">
    <property type="entry name" value="PRESENILIN-ASSOCIATED RHOMBOID-LIKE PROTEIN, MITOCHONDRIAL"/>
    <property type="match status" value="1"/>
</dbReference>
<evidence type="ECO:0000313" key="10">
    <source>
        <dbReference type="Proteomes" id="UP001200145"/>
    </source>
</evidence>
<keyword evidence="10" id="KW-1185">Reference proteome</keyword>
<comment type="similarity">
    <text evidence="2">Belongs to the peptidase S54 family.</text>
</comment>
<evidence type="ECO:0000256" key="5">
    <source>
        <dbReference type="ARBA" id="ARBA00022989"/>
    </source>
</evidence>
<dbReference type="SUPFAM" id="SSF144091">
    <property type="entry name" value="Rhomboid-like"/>
    <property type="match status" value="1"/>
</dbReference>
<dbReference type="InterPro" id="IPR050925">
    <property type="entry name" value="Rhomboid_protease_S54"/>
</dbReference>
<dbReference type="InterPro" id="IPR022764">
    <property type="entry name" value="Peptidase_S54_rhomboid_dom"/>
</dbReference>
<evidence type="ECO:0000256" key="7">
    <source>
        <dbReference type="SAM" id="Phobius"/>
    </source>
</evidence>
<protein>
    <submittedName>
        <fullName evidence="9">Rhomboid family intramembrane serine protease</fullName>
    </submittedName>
</protein>